<accession>A0A4V3ANN0</accession>
<dbReference type="Proteomes" id="UP000295238">
    <property type="component" value="Unassembled WGS sequence"/>
</dbReference>
<evidence type="ECO:0000313" key="1">
    <source>
        <dbReference type="EMBL" id="TDK31258.1"/>
    </source>
</evidence>
<protein>
    <submittedName>
        <fullName evidence="1">Uncharacterized protein</fullName>
    </submittedName>
</protein>
<evidence type="ECO:0000313" key="2">
    <source>
        <dbReference type="Proteomes" id="UP000295238"/>
    </source>
</evidence>
<dbReference type="OrthoDB" id="8410276at2"/>
<name>A0A4V3ANN0_9HYPH</name>
<dbReference type="AlphaFoldDB" id="A0A4V3ANN0"/>
<reference evidence="1 2" key="1">
    <citation type="submission" date="2019-03" db="EMBL/GenBank/DDBJ databases">
        <title>Rhizobium sp. nov., an bacterium isolated from biocrust in Mu Us Desert.</title>
        <authorList>
            <person name="Lixiong L."/>
        </authorList>
    </citation>
    <scope>NUCLEOTIDE SEQUENCE [LARGE SCALE GENOMIC DNA]</scope>
    <source>
        <strain evidence="1 2">SPY-1</strain>
    </source>
</reference>
<dbReference type="EMBL" id="SMTL01000007">
    <property type="protein sequence ID" value="TDK31258.1"/>
    <property type="molecule type" value="Genomic_DNA"/>
</dbReference>
<keyword evidence="2" id="KW-1185">Reference proteome</keyword>
<sequence length="138" mass="15536">MAALADSRHGREAPTAVIGNTSPLSLWSTLNGDRQMDVLDERLVGKELREIQHNAGHETIIAFEDGAITVWTEVRINIVFGDDPVRVKELVTSDEWYEILLDAGTIRISRIPIWPCPECFIYGSKDDRTVMIVDRGEE</sequence>
<organism evidence="1 2">
    <name type="scientific">Rhizobium deserti</name>
    <dbReference type="NCBI Taxonomy" id="2547961"/>
    <lineage>
        <taxon>Bacteria</taxon>
        <taxon>Pseudomonadati</taxon>
        <taxon>Pseudomonadota</taxon>
        <taxon>Alphaproteobacteria</taxon>
        <taxon>Hyphomicrobiales</taxon>
        <taxon>Rhizobiaceae</taxon>
        <taxon>Rhizobium/Agrobacterium group</taxon>
        <taxon>Rhizobium</taxon>
    </lineage>
</organism>
<proteinExistence type="predicted"/>
<comment type="caution">
    <text evidence="1">The sequence shown here is derived from an EMBL/GenBank/DDBJ whole genome shotgun (WGS) entry which is preliminary data.</text>
</comment>
<gene>
    <name evidence="1" type="ORF">E2F50_20150</name>
</gene>
<dbReference type="RefSeq" id="WP_133317974.1">
    <property type="nucleotide sequence ID" value="NZ_SMTL01000007.1"/>
</dbReference>